<keyword evidence="10" id="KW-1185">Reference proteome</keyword>
<evidence type="ECO:0000256" key="2">
    <source>
        <dbReference type="ARBA" id="ARBA00008163"/>
    </source>
</evidence>
<evidence type="ECO:0000256" key="5">
    <source>
        <dbReference type="ARBA" id="ARBA00022729"/>
    </source>
</evidence>
<evidence type="ECO:0000313" key="9">
    <source>
        <dbReference type="EMBL" id="MBA4610405.1"/>
    </source>
</evidence>
<evidence type="ECO:0000256" key="6">
    <source>
        <dbReference type="ARBA" id="ARBA00023136"/>
    </source>
</evidence>
<dbReference type="EMBL" id="JACEON010000002">
    <property type="protein sequence ID" value="MBA4610405.1"/>
    <property type="molecule type" value="Genomic_DNA"/>
</dbReference>
<evidence type="ECO:0000256" key="1">
    <source>
        <dbReference type="ARBA" id="ARBA00004571"/>
    </source>
</evidence>
<dbReference type="AlphaFoldDB" id="A0A838XIN7"/>
<feature type="chain" id="PRO_5032289507" evidence="8">
    <location>
        <begin position="27"/>
        <end position="440"/>
    </location>
</feature>
<feature type="signal peptide" evidence="8">
    <location>
        <begin position="1"/>
        <end position="26"/>
    </location>
</feature>
<evidence type="ECO:0000256" key="3">
    <source>
        <dbReference type="ARBA" id="ARBA00022452"/>
    </source>
</evidence>
<organism evidence="9 10">
    <name type="scientific">Stappia taiwanensis</name>
    <dbReference type="NCBI Taxonomy" id="992267"/>
    <lineage>
        <taxon>Bacteria</taxon>
        <taxon>Pseudomonadati</taxon>
        <taxon>Pseudomonadota</taxon>
        <taxon>Alphaproteobacteria</taxon>
        <taxon>Hyphomicrobiales</taxon>
        <taxon>Stappiaceae</taxon>
        <taxon>Stappia</taxon>
    </lineage>
</organism>
<dbReference type="Gene3D" id="2.40.160.60">
    <property type="entry name" value="Outer membrane protein transport protein (OMPP1/FadL/TodX)"/>
    <property type="match status" value="1"/>
</dbReference>
<evidence type="ECO:0000256" key="7">
    <source>
        <dbReference type="ARBA" id="ARBA00023237"/>
    </source>
</evidence>
<dbReference type="GO" id="GO:0015483">
    <property type="term" value="F:long-chain fatty acid transporting porin activity"/>
    <property type="evidence" value="ECO:0007669"/>
    <property type="project" value="TreeGrafter"/>
</dbReference>
<protein>
    <submittedName>
        <fullName evidence="9">Transporter</fullName>
    </submittedName>
</protein>
<keyword evidence="7" id="KW-0998">Cell outer membrane</keyword>
<dbReference type="RefSeq" id="WP_181758613.1">
    <property type="nucleotide sequence ID" value="NZ_BMCR01000002.1"/>
</dbReference>
<dbReference type="SUPFAM" id="SSF56935">
    <property type="entry name" value="Porins"/>
    <property type="match status" value="1"/>
</dbReference>
<gene>
    <name evidence="9" type="ORF">H1W37_01970</name>
</gene>
<evidence type="ECO:0000313" key="10">
    <source>
        <dbReference type="Proteomes" id="UP000559404"/>
    </source>
</evidence>
<name>A0A838XIN7_9HYPH</name>
<reference evidence="9 10" key="1">
    <citation type="submission" date="2020-07" db="EMBL/GenBank/DDBJ databases">
        <authorList>
            <person name="Li M."/>
        </authorList>
    </citation>
    <scope>NUCLEOTIDE SEQUENCE [LARGE SCALE GENOMIC DNA]</scope>
    <source>
        <strain evidence="9 10">DSM 23284</strain>
    </source>
</reference>
<evidence type="ECO:0000256" key="4">
    <source>
        <dbReference type="ARBA" id="ARBA00022692"/>
    </source>
</evidence>
<keyword evidence="6" id="KW-0472">Membrane</keyword>
<keyword evidence="4" id="KW-0812">Transmembrane</keyword>
<dbReference type="InterPro" id="IPR005017">
    <property type="entry name" value="OMPP1/FadL/TodX"/>
</dbReference>
<dbReference type="Proteomes" id="UP000559404">
    <property type="component" value="Unassembled WGS sequence"/>
</dbReference>
<dbReference type="GO" id="GO:0009279">
    <property type="term" value="C:cell outer membrane"/>
    <property type="evidence" value="ECO:0007669"/>
    <property type="project" value="UniProtKB-SubCell"/>
</dbReference>
<dbReference type="PANTHER" id="PTHR35093">
    <property type="entry name" value="OUTER MEMBRANE PROTEIN NMB0088-RELATED"/>
    <property type="match status" value="1"/>
</dbReference>
<comment type="similarity">
    <text evidence="2">Belongs to the OmpP1/FadL family.</text>
</comment>
<keyword evidence="3" id="KW-1134">Transmembrane beta strand</keyword>
<evidence type="ECO:0000256" key="8">
    <source>
        <dbReference type="SAM" id="SignalP"/>
    </source>
</evidence>
<comment type="subcellular location">
    <subcellularLocation>
        <location evidence="1">Cell outer membrane</location>
        <topology evidence="1">Multi-pass membrane protein</topology>
    </subcellularLocation>
</comment>
<comment type="caution">
    <text evidence="9">The sequence shown here is derived from an EMBL/GenBank/DDBJ whole genome shotgun (WGS) entry which is preliminary data.</text>
</comment>
<dbReference type="PANTHER" id="PTHR35093:SF8">
    <property type="entry name" value="OUTER MEMBRANE PROTEIN NMB0088-RELATED"/>
    <property type="match status" value="1"/>
</dbReference>
<dbReference type="Pfam" id="PF03349">
    <property type="entry name" value="Toluene_X"/>
    <property type="match status" value="1"/>
</dbReference>
<keyword evidence="5 8" id="KW-0732">Signal</keyword>
<reference evidence="9 10" key="2">
    <citation type="submission" date="2020-08" db="EMBL/GenBank/DDBJ databases">
        <title>Stappia taiwanensis sp. nov., isolated from a coastal thermal spring.</title>
        <authorList>
            <person name="Kampfer P."/>
        </authorList>
    </citation>
    <scope>NUCLEOTIDE SEQUENCE [LARGE SCALE GENOMIC DNA]</scope>
    <source>
        <strain evidence="9 10">DSM 23284</strain>
    </source>
</reference>
<proteinExistence type="inferred from homology"/>
<sequence length="440" mass="46920">MTNRIKNALLAVSALTAVGIATEASAGGFALREQSSYYQGMSFAGYGTTGPSISSIFWNPATITGAPDGLTFEAHNTLLMPTAKMDGTFTSSGVALPPFGIVLPNSSAPSGDIANDAYIPASYTAYKVTDQVFFGVAINAPFGLSTKPNDNWAGQFYSRSSKAASLNVTPMIGYKFNEMLSFAFGLQIQQFAVSLKTGVPNVPGFPTAALEGDDIGFGVTAGVTLKPIAGTEIGLGYRSGVAHQLGGTVSSPSGIAPITANLITPDMVNLSVKQRVTDAFRVLGTVEWTNWSRLKTPRAVMPNGTVAKALPFNYSDGWYFSIGGEYDFNEDLTLRAGIGYELSPIDTDIRSTRLPDNDRLWLSAGASYQVMDNLAMDFGYTYIRTADTRVNIGPGHQDYVPALGTYSSNVDANVNIVSASLRYTWGGPVERPELDPIRKY</sequence>
<accession>A0A838XIN7</accession>